<sequence length="139" mass="15639">MEDCIFCKIVSGDIPSSKVYEDDDVLAFLDITQATDGHTLVIPKKHVRNVLEMDEETAETVFSRVPKLARAIKTAMGAQGLNIINNNEKAAGQTVFHAHIHLLPRYQEGDEFDFQFVQHEPDFAKLAELAKTIQKEVNK</sequence>
<dbReference type="Gene3D" id="3.30.428.10">
    <property type="entry name" value="HIT-like"/>
    <property type="match status" value="1"/>
</dbReference>
<dbReference type="RefSeq" id="WP_199574686.1">
    <property type="nucleotide sequence ID" value="NZ_JAENBO010000001.1"/>
</dbReference>
<feature type="domain" description="HIT" evidence="2">
    <location>
        <begin position="5"/>
        <end position="113"/>
    </location>
</feature>
<proteinExistence type="predicted"/>
<feature type="short sequence motif" description="Histidine triad motif" evidence="1">
    <location>
        <begin position="97"/>
        <end position="101"/>
    </location>
</feature>
<organism evidence="3 4">
    <name type="scientific">Streptococcus pacificus</name>
    <dbReference type="NCBI Taxonomy" id="2740577"/>
    <lineage>
        <taxon>Bacteria</taxon>
        <taxon>Bacillati</taxon>
        <taxon>Bacillota</taxon>
        <taxon>Bacilli</taxon>
        <taxon>Lactobacillales</taxon>
        <taxon>Streptococcaceae</taxon>
        <taxon>Streptococcus</taxon>
    </lineage>
</organism>
<evidence type="ECO:0000313" key="4">
    <source>
        <dbReference type="Proteomes" id="UP000653045"/>
    </source>
</evidence>
<dbReference type="InterPro" id="IPR039384">
    <property type="entry name" value="HINT"/>
</dbReference>
<accession>A0ABS0ZGG0</accession>
<keyword evidence="4" id="KW-1185">Reference proteome</keyword>
<dbReference type="CDD" id="cd01277">
    <property type="entry name" value="HINT_subgroup"/>
    <property type="match status" value="1"/>
</dbReference>
<dbReference type="Pfam" id="PF01230">
    <property type="entry name" value="HIT"/>
    <property type="match status" value="1"/>
</dbReference>
<gene>
    <name evidence="3" type="ORF">JHK62_00240</name>
</gene>
<dbReference type="Proteomes" id="UP000653045">
    <property type="component" value="Unassembled WGS sequence"/>
</dbReference>
<dbReference type="PANTHER" id="PTHR46648">
    <property type="entry name" value="HIT FAMILY PROTEIN 1"/>
    <property type="match status" value="1"/>
</dbReference>
<dbReference type="SUPFAM" id="SSF54197">
    <property type="entry name" value="HIT-like"/>
    <property type="match status" value="1"/>
</dbReference>
<comment type="caution">
    <text evidence="3">The sequence shown here is derived from an EMBL/GenBank/DDBJ whole genome shotgun (WGS) entry which is preliminary data.</text>
</comment>
<dbReference type="InterPro" id="IPR011146">
    <property type="entry name" value="HIT-like"/>
</dbReference>
<protein>
    <submittedName>
        <fullName evidence="3">HIT family protein</fullName>
    </submittedName>
</protein>
<evidence type="ECO:0000256" key="1">
    <source>
        <dbReference type="PROSITE-ProRule" id="PRU00464"/>
    </source>
</evidence>
<name>A0ABS0ZGG0_9STRE</name>
<dbReference type="InterPro" id="IPR001310">
    <property type="entry name" value="Histidine_triad_HIT"/>
</dbReference>
<dbReference type="PROSITE" id="PS51084">
    <property type="entry name" value="HIT_2"/>
    <property type="match status" value="1"/>
</dbReference>
<dbReference type="InterPro" id="IPR036265">
    <property type="entry name" value="HIT-like_sf"/>
</dbReference>
<dbReference type="PRINTS" id="PR00332">
    <property type="entry name" value="HISTRIAD"/>
</dbReference>
<dbReference type="PANTHER" id="PTHR46648:SF1">
    <property type="entry name" value="ADENOSINE 5'-MONOPHOSPHORAMIDASE HNT1"/>
    <property type="match status" value="1"/>
</dbReference>
<dbReference type="EMBL" id="JAENBO010000001">
    <property type="protein sequence ID" value="MBJ8325110.1"/>
    <property type="molecule type" value="Genomic_DNA"/>
</dbReference>
<evidence type="ECO:0000259" key="2">
    <source>
        <dbReference type="PROSITE" id="PS51084"/>
    </source>
</evidence>
<reference evidence="3 4" key="1">
    <citation type="journal article" date="2021" name="Int. J. Syst. Evol. Microbiol.">
        <title>Streptococcus vicugnae sp. nov., isolated from faeces of alpacas (Vicugna pacos) and cattle (Bos taurus), Streptococcus zalophi sp. nov., and Streptococcus pacificus sp. nov., isolated from respiratory tract of California sea lions (Zalophus californianus).</title>
        <authorList>
            <person name="Volokhov D.V."/>
            <person name="Zagorodnyaya T.A."/>
            <person name="Shen Z."/>
            <person name="Blom J."/>
            <person name="Furtak V.A."/>
            <person name="Eisenberg T."/>
            <person name="Fan P."/>
            <person name="Jeong K.C."/>
            <person name="Gao Y."/>
            <person name="Zhang S."/>
            <person name="Amselle M."/>
        </authorList>
    </citation>
    <scope>NUCLEOTIDE SEQUENCE [LARGE SCALE GENOMIC DNA]</scope>
    <source>
        <strain evidence="3 4">CSL7591</strain>
    </source>
</reference>
<evidence type="ECO:0000313" key="3">
    <source>
        <dbReference type="EMBL" id="MBJ8325110.1"/>
    </source>
</evidence>